<name>A0ABU1VE91_9BURK</name>
<feature type="transmembrane region" description="Helical" evidence="13">
    <location>
        <begin position="12"/>
        <end position="32"/>
    </location>
</feature>
<evidence type="ECO:0000256" key="4">
    <source>
        <dbReference type="ARBA" id="ARBA00022475"/>
    </source>
</evidence>
<evidence type="ECO:0000256" key="7">
    <source>
        <dbReference type="ARBA" id="ARBA00022723"/>
    </source>
</evidence>
<evidence type="ECO:0000256" key="9">
    <source>
        <dbReference type="ARBA" id="ARBA00022989"/>
    </source>
</evidence>
<keyword evidence="8" id="KW-0249">Electron transport</keyword>
<evidence type="ECO:0000259" key="14">
    <source>
        <dbReference type="Pfam" id="PF01292"/>
    </source>
</evidence>
<evidence type="ECO:0000256" key="2">
    <source>
        <dbReference type="ARBA" id="ARBA00004651"/>
    </source>
</evidence>
<dbReference type="InterPro" id="IPR052168">
    <property type="entry name" value="Cytochrome_b561_oxidase"/>
</dbReference>
<feature type="transmembrane region" description="Helical" evidence="13">
    <location>
        <begin position="142"/>
        <end position="165"/>
    </location>
</feature>
<dbReference type="Proteomes" id="UP001265550">
    <property type="component" value="Unassembled WGS sequence"/>
</dbReference>
<dbReference type="RefSeq" id="WP_204732055.1">
    <property type="nucleotide sequence ID" value="NZ_JAVDWE010000010.1"/>
</dbReference>
<dbReference type="InterPro" id="IPR016174">
    <property type="entry name" value="Di-haem_cyt_TM"/>
</dbReference>
<dbReference type="PANTHER" id="PTHR30529">
    <property type="entry name" value="CYTOCHROME B561"/>
    <property type="match status" value="1"/>
</dbReference>
<proteinExistence type="inferred from homology"/>
<dbReference type="EMBL" id="JAVDWE010000010">
    <property type="protein sequence ID" value="MDR7095772.1"/>
    <property type="molecule type" value="Genomic_DNA"/>
</dbReference>
<feature type="transmembrane region" description="Helical" evidence="13">
    <location>
        <begin position="92"/>
        <end position="115"/>
    </location>
</feature>
<dbReference type="Gene3D" id="1.20.950.20">
    <property type="entry name" value="Transmembrane di-heme cytochromes, Chain C"/>
    <property type="match status" value="1"/>
</dbReference>
<keyword evidence="4" id="KW-1003">Cell membrane</keyword>
<evidence type="ECO:0000256" key="6">
    <source>
        <dbReference type="ARBA" id="ARBA00022692"/>
    </source>
</evidence>
<keyword evidence="16" id="KW-1185">Reference proteome</keyword>
<keyword evidence="10" id="KW-0408">Iron</keyword>
<gene>
    <name evidence="15" type="ORF">J2X09_003524</name>
</gene>
<reference evidence="15 16" key="1">
    <citation type="submission" date="2023-07" db="EMBL/GenBank/DDBJ databases">
        <title>Sorghum-associated microbial communities from plants grown in Nebraska, USA.</title>
        <authorList>
            <person name="Schachtman D."/>
        </authorList>
    </citation>
    <scope>NUCLEOTIDE SEQUENCE [LARGE SCALE GENOMIC DNA]</scope>
    <source>
        <strain evidence="15 16">BE240</strain>
    </source>
</reference>
<dbReference type="Pfam" id="PF01292">
    <property type="entry name" value="Ni_hydr_CYTB"/>
    <property type="match status" value="1"/>
</dbReference>
<evidence type="ECO:0000313" key="15">
    <source>
        <dbReference type="EMBL" id="MDR7095772.1"/>
    </source>
</evidence>
<comment type="caution">
    <text evidence="15">The sequence shown here is derived from an EMBL/GenBank/DDBJ whole genome shotgun (WGS) entry which is preliminary data.</text>
</comment>
<keyword evidence="7" id="KW-0479">Metal-binding</keyword>
<feature type="domain" description="Cytochrome b561 bacterial/Ni-hydrogenase" evidence="14">
    <location>
        <begin position="6"/>
        <end position="173"/>
    </location>
</feature>
<evidence type="ECO:0000256" key="12">
    <source>
        <dbReference type="ARBA" id="ARBA00037975"/>
    </source>
</evidence>
<evidence type="ECO:0000256" key="11">
    <source>
        <dbReference type="ARBA" id="ARBA00023136"/>
    </source>
</evidence>
<evidence type="ECO:0000256" key="10">
    <source>
        <dbReference type="ARBA" id="ARBA00023004"/>
    </source>
</evidence>
<keyword evidence="6 13" id="KW-0812">Transmembrane</keyword>
<organism evidence="15 16">
    <name type="scientific">Hydrogenophaga laconesensis</name>
    <dbReference type="NCBI Taxonomy" id="1805971"/>
    <lineage>
        <taxon>Bacteria</taxon>
        <taxon>Pseudomonadati</taxon>
        <taxon>Pseudomonadota</taxon>
        <taxon>Betaproteobacteria</taxon>
        <taxon>Burkholderiales</taxon>
        <taxon>Comamonadaceae</taxon>
        <taxon>Hydrogenophaga</taxon>
    </lineage>
</organism>
<keyword evidence="3" id="KW-0813">Transport</keyword>
<keyword evidence="9 13" id="KW-1133">Transmembrane helix</keyword>
<evidence type="ECO:0000256" key="3">
    <source>
        <dbReference type="ARBA" id="ARBA00022448"/>
    </source>
</evidence>
<comment type="subcellular location">
    <subcellularLocation>
        <location evidence="2">Cell membrane</location>
        <topology evidence="2">Multi-pass membrane protein</topology>
    </subcellularLocation>
</comment>
<evidence type="ECO:0000256" key="13">
    <source>
        <dbReference type="SAM" id="Phobius"/>
    </source>
</evidence>
<feature type="transmembrane region" description="Helical" evidence="13">
    <location>
        <begin position="52"/>
        <end position="71"/>
    </location>
</feature>
<keyword evidence="11 13" id="KW-0472">Membrane</keyword>
<sequence length="174" mass="20061">MDREQHDRFSVLLHWLMAALLIAQLGLGLWMIELPKDNTGARAWWFNVHKSMGMLLGMLILLRVCWAVVRPRVVPLDMPRGKQLLACGSHRLMYVLMLVAPLSGFLGSVFSPYPIRFFGARLPRLAEPWEGAKEVLSVVHLWAVYSLLFLVALHLIAFVHHQFILKDNLIRRMR</sequence>
<dbReference type="PANTHER" id="PTHR30529:SF1">
    <property type="entry name" value="CYTOCHROME B561 HOMOLOG 2"/>
    <property type="match status" value="1"/>
</dbReference>
<comment type="similarity">
    <text evidence="12">Belongs to the cytochrome b561 family.</text>
</comment>
<keyword evidence="5" id="KW-0349">Heme</keyword>
<evidence type="ECO:0000256" key="5">
    <source>
        <dbReference type="ARBA" id="ARBA00022617"/>
    </source>
</evidence>
<dbReference type="SUPFAM" id="SSF81342">
    <property type="entry name" value="Transmembrane di-heme cytochromes"/>
    <property type="match status" value="1"/>
</dbReference>
<dbReference type="InterPro" id="IPR011577">
    <property type="entry name" value="Cyt_b561_bac/Ni-Hgenase"/>
</dbReference>
<evidence type="ECO:0000256" key="1">
    <source>
        <dbReference type="ARBA" id="ARBA00001970"/>
    </source>
</evidence>
<protein>
    <submittedName>
        <fullName evidence="15">Cytochrome b561</fullName>
    </submittedName>
</protein>
<comment type="cofactor">
    <cofactor evidence="1">
        <name>heme b</name>
        <dbReference type="ChEBI" id="CHEBI:60344"/>
    </cofactor>
</comment>
<evidence type="ECO:0000256" key="8">
    <source>
        <dbReference type="ARBA" id="ARBA00022982"/>
    </source>
</evidence>
<evidence type="ECO:0000313" key="16">
    <source>
        <dbReference type="Proteomes" id="UP001265550"/>
    </source>
</evidence>
<accession>A0ABU1VE91</accession>